<dbReference type="PANTHER" id="PTHR10293:SF16">
    <property type="entry name" value="GLUTAREDOXIN-RELATED PROTEIN 5, MITOCHONDRIAL"/>
    <property type="match status" value="1"/>
</dbReference>
<keyword evidence="4 8" id="KW-0408">Iron</keyword>
<dbReference type="GO" id="GO:0051537">
    <property type="term" value="F:2 iron, 2 sulfur cluster binding"/>
    <property type="evidence" value="ECO:0007669"/>
    <property type="project" value="UniProtKB-KW"/>
</dbReference>
<dbReference type="Pfam" id="PF00462">
    <property type="entry name" value="Glutaredoxin"/>
    <property type="match status" value="1"/>
</dbReference>
<dbReference type="PANTHER" id="PTHR10293">
    <property type="entry name" value="GLUTAREDOXIN FAMILY MEMBER"/>
    <property type="match status" value="1"/>
</dbReference>
<evidence type="ECO:0000256" key="6">
    <source>
        <dbReference type="ARBA" id="ARBA00023284"/>
    </source>
</evidence>
<dbReference type="NCBIfam" id="TIGR00365">
    <property type="entry name" value="Grx4 family monothiol glutaredoxin"/>
    <property type="match status" value="1"/>
</dbReference>
<dbReference type="InterPro" id="IPR036249">
    <property type="entry name" value="Thioredoxin-like_sf"/>
</dbReference>
<dbReference type="PIRSF" id="PIRSF005894">
    <property type="entry name" value="Monothiol_GRX"/>
    <property type="match status" value="1"/>
</dbReference>
<evidence type="ECO:0000256" key="2">
    <source>
        <dbReference type="ARBA" id="ARBA00022714"/>
    </source>
</evidence>
<evidence type="ECO:0000313" key="10">
    <source>
        <dbReference type="EMBL" id="NDV39362.1"/>
    </source>
</evidence>
<organism evidence="10">
    <name type="scientific">Arcella intermedia</name>
    <dbReference type="NCBI Taxonomy" id="1963864"/>
    <lineage>
        <taxon>Eukaryota</taxon>
        <taxon>Amoebozoa</taxon>
        <taxon>Tubulinea</taxon>
        <taxon>Elardia</taxon>
        <taxon>Arcellinida</taxon>
        <taxon>Sphaerothecina</taxon>
        <taxon>Arcellidae</taxon>
        <taxon>Arcella</taxon>
    </lineage>
</organism>
<evidence type="ECO:0000256" key="8">
    <source>
        <dbReference type="PIRSR" id="PIRSR005894-2"/>
    </source>
</evidence>
<keyword evidence="5 8" id="KW-0411">Iron-sulfur</keyword>
<dbReference type="InterPro" id="IPR002109">
    <property type="entry name" value="Glutaredoxin"/>
</dbReference>
<feature type="binding site" evidence="8">
    <location>
        <position position="45"/>
    </location>
    <ligand>
        <name>[2Fe-2S] cluster</name>
        <dbReference type="ChEBI" id="CHEBI:190135"/>
        <note>ligand shared between dimeric partners</note>
    </ligand>
</feature>
<dbReference type="GO" id="GO:0005759">
    <property type="term" value="C:mitochondrial matrix"/>
    <property type="evidence" value="ECO:0007669"/>
    <property type="project" value="TreeGrafter"/>
</dbReference>
<dbReference type="FunFam" id="3.40.30.10:FF:000005">
    <property type="entry name" value="Glutaredoxin 5"/>
    <property type="match status" value="1"/>
</dbReference>
<reference evidence="10" key="1">
    <citation type="journal article" date="2020" name="J. Eukaryot. Microbiol.">
        <title>De novo Sequencing, Assembly and Annotation of the Transcriptome for the Free-Living Testate Amoeba Arcella intermedia.</title>
        <authorList>
            <person name="Ribeiro G.M."/>
            <person name="Porfirio-Sousa A.L."/>
            <person name="Maurer-Alcala X.X."/>
            <person name="Katz L.A."/>
            <person name="Lahr D.J.G."/>
        </authorList>
    </citation>
    <scope>NUCLEOTIDE SEQUENCE</scope>
</reference>
<evidence type="ECO:0000256" key="1">
    <source>
        <dbReference type="ARBA" id="ARBA00009630"/>
    </source>
</evidence>
<dbReference type="GO" id="GO:0015036">
    <property type="term" value="F:disulfide oxidoreductase activity"/>
    <property type="evidence" value="ECO:0007669"/>
    <property type="project" value="InterPro"/>
</dbReference>
<protein>
    <recommendedName>
        <fullName evidence="7">Glutaredoxin</fullName>
    </recommendedName>
</protein>
<evidence type="ECO:0000259" key="9">
    <source>
        <dbReference type="Pfam" id="PF00462"/>
    </source>
</evidence>
<dbReference type="GO" id="GO:0046872">
    <property type="term" value="F:metal ion binding"/>
    <property type="evidence" value="ECO:0007669"/>
    <property type="project" value="UniProtKB-KW"/>
</dbReference>
<sequence>MYRSFSSAPGNGQPEKPEIFKKIDQQIKSDKCVVYMKGNADEPRCGYSRAVVQVLRMNGAQFKTYDVLSDEPLRNAMKEYSNWPTYPQVYLNGEFVGGCDILLSLQKDGALPNMLKEAGALAEE</sequence>
<dbReference type="InterPro" id="IPR004480">
    <property type="entry name" value="Monothiol_GRX-rel"/>
</dbReference>
<dbReference type="CDD" id="cd03028">
    <property type="entry name" value="GRX_PICOT_like"/>
    <property type="match status" value="1"/>
</dbReference>
<name>A0A6B2LQG0_9EUKA</name>
<proteinExistence type="inferred from homology"/>
<dbReference type="InterPro" id="IPR014434">
    <property type="entry name" value="Monothiol_GRX"/>
</dbReference>
<evidence type="ECO:0000256" key="7">
    <source>
        <dbReference type="PIRNR" id="PIRNR005894"/>
    </source>
</evidence>
<comment type="similarity">
    <text evidence="1 7">Belongs to the glutaredoxin family. Monothiol subfamily.</text>
</comment>
<evidence type="ECO:0000256" key="5">
    <source>
        <dbReference type="ARBA" id="ARBA00023014"/>
    </source>
</evidence>
<dbReference type="InterPro" id="IPR033658">
    <property type="entry name" value="GRX_PICOT-like"/>
</dbReference>
<evidence type="ECO:0000256" key="3">
    <source>
        <dbReference type="ARBA" id="ARBA00022723"/>
    </source>
</evidence>
<dbReference type="Gene3D" id="3.40.30.10">
    <property type="entry name" value="Glutaredoxin"/>
    <property type="match status" value="1"/>
</dbReference>
<accession>A0A6B2LQG0</accession>
<keyword evidence="6" id="KW-0676">Redox-active center</keyword>
<feature type="domain" description="Glutaredoxin" evidence="9">
    <location>
        <begin position="33"/>
        <end position="96"/>
    </location>
</feature>
<dbReference type="PROSITE" id="PS51354">
    <property type="entry name" value="GLUTAREDOXIN_2"/>
    <property type="match status" value="1"/>
</dbReference>
<dbReference type="AlphaFoldDB" id="A0A6B2LQG0"/>
<dbReference type="EMBL" id="GIBP01010393">
    <property type="protein sequence ID" value="NDV39362.1"/>
    <property type="molecule type" value="Transcribed_RNA"/>
</dbReference>
<keyword evidence="3 8" id="KW-0479">Metal-binding</keyword>
<evidence type="ECO:0000256" key="4">
    <source>
        <dbReference type="ARBA" id="ARBA00023004"/>
    </source>
</evidence>
<keyword evidence="2 8" id="KW-0001">2Fe-2S</keyword>
<dbReference type="SUPFAM" id="SSF52833">
    <property type="entry name" value="Thioredoxin-like"/>
    <property type="match status" value="1"/>
</dbReference>